<dbReference type="EMBL" id="HBII01025899">
    <property type="protein sequence ID" value="CAE0351853.1"/>
    <property type="molecule type" value="Transcribed_RNA"/>
</dbReference>
<accession>A0A7S3JER0</accession>
<organism evidence="1">
    <name type="scientific">Euplotes harpa</name>
    <dbReference type="NCBI Taxonomy" id="151035"/>
    <lineage>
        <taxon>Eukaryota</taxon>
        <taxon>Sar</taxon>
        <taxon>Alveolata</taxon>
        <taxon>Ciliophora</taxon>
        <taxon>Intramacronucleata</taxon>
        <taxon>Spirotrichea</taxon>
        <taxon>Hypotrichia</taxon>
        <taxon>Euplotida</taxon>
        <taxon>Euplotidae</taxon>
        <taxon>Euplotes</taxon>
    </lineage>
</organism>
<gene>
    <name evidence="1" type="ORF">EHAR0213_LOCUS10768</name>
</gene>
<name>A0A7S3JER0_9SPIT</name>
<sequence length="137" mass="15375">MLLAVSMAKRGDPIPHRGQELIDWIEGGIKGTFIVFFYDQNASVGKTSQVRQEVKTTILDKYPDFHYYEVDVEDQDFAELVKKFEIDEKQLTHAPTVLVASDGKGFWAHGQGAVSEVAYNLPKYSSDLRVPDKPAGQ</sequence>
<dbReference type="AlphaFoldDB" id="A0A7S3JER0"/>
<protein>
    <submittedName>
        <fullName evidence="1">Uncharacterized protein</fullName>
    </submittedName>
</protein>
<evidence type="ECO:0000313" key="1">
    <source>
        <dbReference type="EMBL" id="CAE0351853.1"/>
    </source>
</evidence>
<reference evidence="1" key="1">
    <citation type="submission" date="2021-01" db="EMBL/GenBank/DDBJ databases">
        <authorList>
            <person name="Corre E."/>
            <person name="Pelletier E."/>
            <person name="Niang G."/>
            <person name="Scheremetjew M."/>
            <person name="Finn R."/>
            <person name="Kale V."/>
            <person name="Holt S."/>
            <person name="Cochrane G."/>
            <person name="Meng A."/>
            <person name="Brown T."/>
            <person name="Cohen L."/>
        </authorList>
    </citation>
    <scope>NUCLEOTIDE SEQUENCE</scope>
    <source>
        <strain evidence="1">FSP1.4</strain>
    </source>
</reference>
<proteinExistence type="predicted"/>